<accession>A0A7U2FKC1</accession>
<evidence type="ECO:0000313" key="1">
    <source>
        <dbReference type="EMBL" id="QRD04781.1"/>
    </source>
</evidence>
<proteinExistence type="predicted"/>
<evidence type="ECO:0000313" key="2">
    <source>
        <dbReference type="Proteomes" id="UP000663193"/>
    </source>
</evidence>
<keyword evidence="2" id="KW-1185">Reference proteome</keyword>
<dbReference type="EMBL" id="CP069039">
    <property type="protein sequence ID" value="QRD04781.1"/>
    <property type="molecule type" value="Genomic_DNA"/>
</dbReference>
<gene>
    <name evidence="1" type="ORF">JI435_421680</name>
</gene>
<organism evidence="1 2">
    <name type="scientific">Phaeosphaeria nodorum (strain SN15 / ATCC MYA-4574 / FGSC 10173)</name>
    <name type="common">Glume blotch fungus</name>
    <name type="synonym">Parastagonospora nodorum</name>
    <dbReference type="NCBI Taxonomy" id="321614"/>
    <lineage>
        <taxon>Eukaryota</taxon>
        <taxon>Fungi</taxon>
        <taxon>Dikarya</taxon>
        <taxon>Ascomycota</taxon>
        <taxon>Pezizomycotina</taxon>
        <taxon>Dothideomycetes</taxon>
        <taxon>Pleosporomycetidae</taxon>
        <taxon>Pleosporales</taxon>
        <taxon>Pleosporineae</taxon>
        <taxon>Phaeosphaeriaceae</taxon>
        <taxon>Parastagonospora</taxon>
    </lineage>
</organism>
<name>A0A7U2FKC1_PHANO</name>
<sequence length="125" mass="14624">MCCTNFEKRSWSSRIMIDENFSARDVKPRHVGREQVHPRTAWTSGELPCNVEWFCKLLRCLAIRFLTVCESRSKEPRAPYRGVGKATTVPCRVQKRLMEKNEQTENNWYAGGAARIMTHSRRCHH</sequence>
<dbReference type="Proteomes" id="UP000663193">
    <property type="component" value="Chromosome 17"/>
</dbReference>
<protein>
    <submittedName>
        <fullName evidence="1">Uncharacterized protein</fullName>
    </submittedName>
</protein>
<reference evidence="2" key="1">
    <citation type="journal article" date="2021" name="BMC Genomics">
        <title>Chromosome-level genome assembly and manually-curated proteome of model necrotroph Parastagonospora nodorum Sn15 reveals a genome-wide trove of candidate effector homologs, and redundancy of virulence-related functions within an accessory chromosome.</title>
        <authorList>
            <person name="Bertazzoni S."/>
            <person name="Jones D.A.B."/>
            <person name="Phan H.T."/>
            <person name="Tan K.-C."/>
            <person name="Hane J.K."/>
        </authorList>
    </citation>
    <scope>NUCLEOTIDE SEQUENCE [LARGE SCALE GENOMIC DNA]</scope>
    <source>
        <strain evidence="2">SN15 / ATCC MYA-4574 / FGSC 10173)</strain>
    </source>
</reference>
<dbReference type="VEuPathDB" id="FungiDB:JI435_421680"/>
<dbReference type="AlphaFoldDB" id="A0A7U2FKC1"/>